<dbReference type="InterPro" id="IPR024409">
    <property type="entry name" value="DUF3833"/>
</dbReference>
<name>A0A967F328_9PROT</name>
<feature type="signal peptide" evidence="1">
    <location>
        <begin position="1"/>
        <end position="21"/>
    </location>
</feature>
<dbReference type="Proteomes" id="UP000761264">
    <property type="component" value="Unassembled WGS sequence"/>
</dbReference>
<evidence type="ECO:0000313" key="3">
    <source>
        <dbReference type="Proteomes" id="UP000761264"/>
    </source>
</evidence>
<organism evidence="2 3">
    <name type="scientific">Pelagibius litoralis</name>
    <dbReference type="NCBI Taxonomy" id="374515"/>
    <lineage>
        <taxon>Bacteria</taxon>
        <taxon>Pseudomonadati</taxon>
        <taxon>Pseudomonadota</taxon>
        <taxon>Alphaproteobacteria</taxon>
        <taxon>Rhodospirillales</taxon>
        <taxon>Rhodovibrionaceae</taxon>
        <taxon>Pelagibius</taxon>
    </lineage>
</organism>
<keyword evidence="1" id="KW-0732">Signal</keyword>
<dbReference type="Pfam" id="PF12915">
    <property type="entry name" value="DUF3833"/>
    <property type="match status" value="1"/>
</dbReference>
<evidence type="ECO:0000313" key="2">
    <source>
        <dbReference type="EMBL" id="NIA72112.1"/>
    </source>
</evidence>
<dbReference type="AlphaFoldDB" id="A0A967F328"/>
<protein>
    <submittedName>
        <fullName evidence="2">DUF3833 domain-containing protein</fullName>
    </submittedName>
</protein>
<gene>
    <name evidence="2" type="ORF">HBA54_26330</name>
</gene>
<accession>A0A967F328</accession>
<evidence type="ECO:0000256" key="1">
    <source>
        <dbReference type="SAM" id="SignalP"/>
    </source>
</evidence>
<comment type="caution">
    <text evidence="2">The sequence shown here is derived from an EMBL/GenBank/DDBJ whole genome shotgun (WGS) entry which is preliminary data.</text>
</comment>
<reference evidence="2" key="1">
    <citation type="submission" date="2020-03" db="EMBL/GenBank/DDBJ databases">
        <title>Genome of Pelagibius litoralis DSM 21314T.</title>
        <authorList>
            <person name="Wang G."/>
        </authorList>
    </citation>
    <scope>NUCLEOTIDE SEQUENCE</scope>
    <source>
        <strain evidence="2">DSM 21314</strain>
    </source>
</reference>
<proteinExistence type="predicted"/>
<keyword evidence="3" id="KW-1185">Reference proteome</keyword>
<dbReference type="EMBL" id="JAAQPH010000033">
    <property type="protein sequence ID" value="NIA72112.1"/>
    <property type="molecule type" value="Genomic_DNA"/>
</dbReference>
<feature type="chain" id="PRO_5037170663" evidence="1">
    <location>
        <begin position="22"/>
        <end position="191"/>
    </location>
</feature>
<dbReference type="PROSITE" id="PS51257">
    <property type="entry name" value="PROKAR_LIPOPROTEIN"/>
    <property type="match status" value="1"/>
</dbReference>
<sequence length="191" mass="21611">MVLLRCFAAILLLFTAGCSSMTPEQFDGREPRLLIEDYLAGETRAWGLFVDRFGNLRREFVVDITGTWDGKTLTLVEDFVYSDGEEQQRIWTINKLDDHRYEGTAADVIGTAEGVSYGNALNWRYTLALKVGDSIWNVHFDDWMFLQPDDVLMNRARVSKFGFDIGEVTIFFQKVPAQNAAALEGHSIAAE</sequence>